<dbReference type="EMBL" id="VSZS01000068">
    <property type="protein sequence ID" value="TYR29457.1"/>
    <property type="molecule type" value="Genomic_DNA"/>
</dbReference>
<feature type="active site" evidence="4">
    <location>
        <position position="249"/>
    </location>
</feature>
<evidence type="ECO:0000256" key="3">
    <source>
        <dbReference type="ARBA" id="ARBA00023027"/>
    </source>
</evidence>
<evidence type="ECO:0000313" key="8">
    <source>
        <dbReference type="EMBL" id="TYR29457.1"/>
    </source>
</evidence>
<feature type="domain" description="Aldehyde dehydrogenase" evidence="7">
    <location>
        <begin position="34"/>
        <end position="470"/>
    </location>
</feature>
<evidence type="ECO:0000256" key="4">
    <source>
        <dbReference type="PROSITE-ProRule" id="PRU10007"/>
    </source>
</evidence>
<dbReference type="Gene3D" id="3.40.605.10">
    <property type="entry name" value="Aldehyde Dehydrogenase, Chain A, domain 1"/>
    <property type="match status" value="1"/>
</dbReference>
<dbReference type="InterPro" id="IPR016161">
    <property type="entry name" value="Ald_DH/histidinol_DH"/>
</dbReference>
<dbReference type="Proteomes" id="UP000323258">
    <property type="component" value="Unassembled WGS sequence"/>
</dbReference>
<evidence type="ECO:0000259" key="7">
    <source>
        <dbReference type="Pfam" id="PF00171"/>
    </source>
</evidence>
<dbReference type="PANTHER" id="PTHR42986">
    <property type="entry name" value="BENZALDEHYDE DEHYDROGENASE YFMT"/>
    <property type="match status" value="1"/>
</dbReference>
<dbReference type="InterPro" id="IPR015590">
    <property type="entry name" value="Aldehyde_DH_dom"/>
</dbReference>
<dbReference type="FunFam" id="3.40.309.10:FF:000010">
    <property type="entry name" value="Gamma-aminobutyraldehyde dehydrogenase"/>
    <property type="match status" value="1"/>
</dbReference>
<comment type="caution">
    <text evidence="8">The sequence shown here is derived from an EMBL/GenBank/DDBJ whole genome shotgun (WGS) entry which is preliminary data.</text>
</comment>
<evidence type="ECO:0000256" key="5">
    <source>
        <dbReference type="RuleBase" id="RU003345"/>
    </source>
</evidence>
<dbReference type="InterPro" id="IPR029510">
    <property type="entry name" value="Ald_DH_CS_GLU"/>
</dbReference>
<accession>A0A5D4GM73</accession>
<dbReference type="InterPro" id="IPR016163">
    <property type="entry name" value="Ald_DH_C"/>
</dbReference>
<keyword evidence="2 5" id="KW-0560">Oxidoreductase</keyword>
<dbReference type="SUPFAM" id="SSF53720">
    <property type="entry name" value="ALDH-like"/>
    <property type="match status" value="1"/>
</dbReference>
<keyword evidence="3" id="KW-0520">NAD</keyword>
<keyword evidence="9" id="KW-1185">Reference proteome</keyword>
<reference evidence="8 9" key="1">
    <citation type="submission" date="2019-08" db="EMBL/GenBank/DDBJ databases">
        <authorList>
            <person name="Seo Y.L."/>
        </authorList>
    </citation>
    <scope>NUCLEOTIDE SEQUENCE [LARGE SCALE GENOMIC DNA]</scope>
    <source>
        <strain evidence="8 9">MaA-C15</strain>
    </source>
</reference>
<dbReference type="Pfam" id="PF00171">
    <property type="entry name" value="Aldedh"/>
    <property type="match status" value="1"/>
</dbReference>
<feature type="region of interest" description="Disordered" evidence="6">
    <location>
        <begin position="1"/>
        <end position="36"/>
    </location>
</feature>
<name>A0A5D4GM73_9HYPH</name>
<protein>
    <submittedName>
        <fullName evidence="8">Aldehyde dehydrogenase</fullName>
    </submittedName>
</protein>
<dbReference type="Gene3D" id="3.40.309.10">
    <property type="entry name" value="Aldehyde Dehydrogenase, Chain A, domain 2"/>
    <property type="match status" value="1"/>
</dbReference>
<dbReference type="InterPro" id="IPR016162">
    <property type="entry name" value="Ald_DH_N"/>
</dbReference>
<sequence>MRNRTGELAAREETSLNEAVRAASASTQPDERPAPATVADARHAANVAASAFPVWSQTSPSQRRAVLDRAADLLLSHTEDFVRLIAAETGGTRAWSELNCQLGASILREAAASTTNIAGEVVPANRTGMLAMAVRQPCGVVLSMAPWNAPIVLGVRALATPLACGNTVVFKASELCPRTHELIVSVLAEAGLPAGVVGIVHNAGDEAEEIAEALIAHPAVRRVNFTGSTRAGRVIALLCARHLKKCLLELGGKAPLIVLDDADVDEAVAAAAYGAFFHQGQICMSTERLIVHEDLVGAFVEKLRAKAERMTVGDPGKPDSKIGPMISEQAANRVKALVDDALMKGAKLIAGGRQDGAYLDATILDGVTPNMRIYYEETFGPVASVIRYSDVDEAVSIANDTEYGLSAAVFGRDVARALNVAQRLETGICHINGATINDEPQMPFGGVKASGYGRFGGRAGIDEFTELRWITIQSGKQDYPL</sequence>
<evidence type="ECO:0000256" key="6">
    <source>
        <dbReference type="SAM" id="MobiDB-lite"/>
    </source>
</evidence>
<evidence type="ECO:0000256" key="2">
    <source>
        <dbReference type="ARBA" id="ARBA00023002"/>
    </source>
</evidence>
<dbReference type="CDD" id="cd07105">
    <property type="entry name" value="ALDH_SaliADH"/>
    <property type="match status" value="1"/>
</dbReference>
<dbReference type="AlphaFoldDB" id="A0A5D4GM73"/>
<dbReference type="OrthoDB" id="9812625at2"/>
<evidence type="ECO:0000313" key="9">
    <source>
        <dbReference type="Proteomes" id="UP000323258"/>
    </source>
</evidence>
<proteinExistence type="inferred from homology"/>
<dbReference type="PANTHER" id="PTHR42986:SF1">
    <property type="entry name" value="BENZALDEHYDE DEHYDROGENASE YFMT"/>
    <property type="match status" value="1"/>
</dbReference>
<comment type="similarity">
    <text evidence="1 5">Belongs to the aldehyde dehydrogenase family.</text>
</comment>
<gene>
    <name evidence="8" type="ORF">FY036_21540</name>
</gene>
<dbReference type="GO" id="GO:0016620">
    <property type="term" value="F:oxidoreductase activity, acting on the aldehyde or oxo group of donors, NAD or NADP as acceptor"/>
    <property type="evidence" value="ECO:0007669"/>
    <property type="project" value="InterPro"/>
</dbReference>
<dbReference type="PROSITE" id="PS00687">
    <property type="entry name" value="ALDEHYDE_DEHYDR_GLU"/>
    <property type="match status" value="1"/>
</dbReference>
<organism evidence="8 9">
    <name type="scientific">Neoaquamicrobium microcysteis</name>
    <dbReference type="NCBI Taxonomy" id="2682781"/>
    <lineage>
        <taxon>Bacteria</taxon>
        <taxon>Pseudomonadati</taxon>
        <taxon>Pseudomonadota</taxon>
        <taxon>Alphaproteobacteria</taxon>
        <taxon>Hyphomicrobiales</taxon>
        <taxon>Phyllobacteriaceae</taxon>
        <taxon>Neoaquamicrobium</taxon>
    </lineage>
</organism>
<evidence type="ECO:0000256" key="1">
    <source>
        <dbReference type="ARBA" id="ARBA00009986"/>
    </source>
</evidence>
<reference evidence="8 9" key="2">
    <citation type="submission" date="2019-09" db="EMBL/GenBank/DDBJ databases">
        <title>Mesorhizobium sp. MaA-C15 isolated from Microcystis aeruginosa.</title>
        <authorList>
            <person name="Jeong S.E."/>
            <person name="Jin H.M."/>
            <person name="Jeon C.O."/>
        </authorList>
    </citation>
    <scope>NUCLEOTIDE SEQUENCE [LARGE SCALE GENOMIC DNA]</scope>
    <source>
        <strain evidence="8 9">MaA-C15</strain>
    </source>
</reference>